<feature type="coiled-coil region" evidence="1">
    <location>
        <begin position="34"/>
        <end position="68"/>
    </location>
</feature>
<dbReference type="EMBL" id="UIDG01000146">
    <property type="protein sequence ID" value="SUS06014.1"/>
    <property type="molecule type" value="Genomic_DNA"/>
</dbReference>
<evidence type="ECO:0000256" key="1">
    <source>
        <dbReference type="SAM" id="Coils"/>
    </source>
</evidence>
<organism evidence="2">
    <name type="scientific">metagenome</name>
    <dbReference type="NCBI Taxonomy" id="256318"/>
    <lineage>
        <taxon>unclassified sequences</taxon>
        <taxon>metagenomes</taxon>
    </lineage>
</organism>
<name>A0A380TED9_9ZZZZ</name>
<keyword evidence="1" id="KW-0175">Coiled coil</keyword>
<evidence type="ECO:0000313" key="2">
    <source>
        <dbReference type="EMBL" id="SUS06014.1"/>
    </source>
</evidence>
<sequence>MRQNGEEELRDAETRFQTAHTKWLVATAAQVDALEKMTAERADALARLDAALEELDEARQANREMLVDMGSSKETMAGLEQQLADLTGRYDALPWRAIATYRKFRKVVPKSVLHVIARRIPRKTDR</sequence>
<dbReference type="AlphaFoldDB" id="A0A380TED9"/>
<accession>A0A380TED9</accession>
<protein>
    <submittedName>
        <fullName evidence="2">Uncharacterized protein</fullName>
    </submittedName>
</protein>
<gene>
    <name evidence="2" type="ORF">DF3PB_230016</name>
</gene>
<proteinExistence type="predicted"/>
<reference evidence="2" key="1">
    <citation type="submission" date="2018-07" db="EMBL/GenBank/DDBJ databases">
        <authorList>
            <person name="Quirk P.G."/>
            <person name="Krulwich T.A."/>
        </authorList>
    </citation>
    <scope>NUCLEOTIDE SEQUENCE</scope>
</reference>